<dbReference type="Gene3D" id="1.10.3500.10">
    <property type="entry name" value="Tex N-terminal region-like"/>
    <property type="match status" value="1"/>
</dbReference>
<dbReference type="CDD" id="cd09918">
    <property type="entry name" value="SH2_Nterm_SPT6_like"/>
    <property type="match status" value="1"/>
</dbReference>
<dbReference type="EMBL" id="UIVT01000003">
    <property type="protein sequence ID" value="SVP93791.1"/>
    <property type="molecule type" value="Genomic_DNA"/>
</dbReference>
<feature type="compositionally biased region" description="Basic and acidic residues" evidence="1">
    <location>
        <begin position="128"/>
        <end position="137"/>
    </location>
</feature>
<feature type="compositionally biased region" description="Acidic residues" evidence="1">
    <location>
        <begin position="602"/>
        <end position="615"/>
    </location>
</feature>
<protein>
    <submittedName>
        <fullName evidence="4">Helix-turn-helix DNA-binding domain of SPT6/SH2 domain containing protein, putative</fullName>
    </submittedName>
</protein>
<feature type="region of interest" description="Disordered" evidence="1">
    <location>
        <begin position="286"/>
        <end position="308"/>
    </location>
</feature>
<feature type="compositionally biased region" description="Polar residues" evidence="1">
    <location>
        <begin position="66"/>
        <end position="82"/>
    </location>
</feature>
<dbReference type="VEuPathDB" id="PiroplasmaDB:TA18820"/>
<dbReference type="Gene3D" id="1.10.10.650">
    <property type="entry name" value="RuvA domain 2-like"/>
    <property type="match status" value="1"/>
</dbReference>
<feature type="region of interest" description="Disordered" evidence="1">
    <location>
        <begin position="1"/>
        <end position="175"/>
    </location>
</feature>
<dbReference type="InterPro" id="IPR035420">
    <property type="entry name" value="Spt6_SH2"/>
</dbReference>
<dbReference type="GO" id="GO:0042393">
    <property type="term" value="F:histone binding"/>
    <property type="evidence" value="ECO:0007669"/>
    <property type="project" value="TreeGrafter"/>
</dbReference>
<evidence type="ECO:0000313" key="3">
    <source>
        <dbReference type="EMBL" id="SVP92987.1"/>
    </source>
</evidence>
<evidence type="ECO:0000256" key="1">
    <source>
        <dbReference type="SAM" id="MobiDB-lite"/>
    </source>
</evidence>
<feature type="compositionally biased region" description="Basic and acidic residues" evidence="1">
    <location>
        <begin position="101"/>
        <end position="118"/>
    </location>
</feature>
<dbReference type="GO" id="GO:0008023">
    <property type="term" value="C:transcription elongation factor complex"/>
    <property type="evidence" value="ECO:0007669"/>
    <property type="project" value="TreeGrafter"/>
</dbReference>
<dbReference type="Pfam" id="PF14633">
    <property type="entry name" value="SH2_2"/>
    <property type="match status" value="1"/>
</dbReference>
<dbReference type="GO" id="GO:0003677">
    <property type="term" value="F:DNA binding"/>
    <property type="evidence" value="ECO:0007669"/>
    <property type="project" value="UniProtKB-KW"/>
</dbReference>
<accession>A0A3B0NBW4</accession>
<dbReference type="PANTHER" id="PTHR10145:SF6">
    <property type="entry name" value="TRANSCRIPTION ELONGATION FACTOR SPT6"/>
    <property type="match status" value="1"/>
</dbReference>
<evidence type="ECO:0000259" key="2">
    <source>
        <dbReference type="Pfam" id="PF14633"/>
    </source>
</evidence>
<dbReference type="InterPro" id="IPR023323">
    <property type="entry name" value="Tex-like_dom_sf"/>
</dbReference>
<dbReference type="Gene3D" id="1.10.150.850">
    <property type="entry name" value="Spt6, helix-hairpin-helix domain"/>
    <property type="match status" value="1"/>
</dbReference>
<feature type="domain" description="Spt6 SH2" evidence="2">
    <location>
        <begin position="1696"/>
        <end position="1903"/>
    </location>
</feature>
<dbReference type="EMBL" id="UIVS01000003">
    <property type="protein sequence ID" value="SVP92987.1"/>
    <property type="molecule type" value="Genomic_DNA"/>
</dbReference>
<proteinExistence type="predicted"/>
<dbReference type="GO" id="GO:0031491">
    <property type="term" value="F:nucleosome binding"/>
    <property type="evidence" value="ECO:0007669"/>
    <property type="project" value="TreeGrafter"/>
</dbReference>
<dbReference type="Gene3D" id="3.30.505.10">
    <property type="entry name" value="SH2 domain"/>
    <property type="match status" value="1"/>
</dbReference>
<dbReference type="InterPro" id="IPR036860">
    <property type="entry name" value="SH2_dom_sf"/>
</dbReference>
<evidence type="ECO:0000313" key="4">
    <source>
        <dbReference type="EMBL" id="SVP93791.1"/>
    </source>
</evidence>
<dbReference type="GO" id="GO:0034728">
    <property type="term" value="P:nucleosome organization"/>
    <property type="evidence" value="ECO:0007669"/>
    <property type="project" value="TreeGrafter"/>
</dbReference>
<feature type="compositionally biased region" description="Basic and acidic residues" evidence="1">
    <location>
        <begin position="1109"/>
        <end position="1120"/>
    </location>
</feature>
<feature type="region of interest" description="Disordered" evidence="1">
    <location>
        <begin position="530"/>
        <end position="550"/>
    </location>
</feature>
<feature type="compositionally biased region" description="Basic and acidic residues" evidence="1">
    <location>
        <begin position="616"/>
        <end position="625"/>
    </location>
</feature>
<name>A0A3B0NBW4_THEAN</name>
<reference evidence="4" key="1">
    <citation type="submission" date="2018-07" db="EMBL/GenBank/DDBJ databases">
        <authorList>
            <person name="Quirk P.G."/>
            <person name="Krulwich T.A."/>
        </authorList>
    </citation>
    <scope>NUCLEOTIDE SEQUENCE</scope>
    <source>
        <strain evidence="4">Anand</strain>
    </source>
</reference>
<sequence>MVEPDETSDPPTSSNVDFKDHKIDPHGSFNIEESNNIGLDSTNLGRKHETNTSSVFPNGVKDGEVENNSLNPFVNKNHSLYNKKNENHTKNNLEKTGNNVDLKDEKNQKRAEKSNLDRKLKKNKKQKLSKDVVKESYLDTMAEESEASELESDDDYEDDDDDDELGTEIPEELKDFITDEVVEDYEEEASDVEYDPLKFDEDDLELIAENTGTKLAEDEFDDDEDNKRLRRLKKGTKKAEPELDELWYDEESNQEFELSDVWATVAECFGQVDLVVQILKNERNPNNVQVEQYDSDYDPNTDPDNDEPVNDMDEELVNKVETIKITPSESEKNLEQLIDIDELQNEYLTKEDEEIRKVDEPERLYIRYHNRQRKTDDREIQTEAQWVARRLMNEFNIDLSKESVKRTYEKTFQGTYTNNHTSVVSDVSEKCELLLNWLLNERWEVPFILYHKRHLICPPLTDSIIWRVYQLDLEWVRLNTLSKQIQSKIGKIGHENLSSDILYYSTNFDHVNDLNDVNIHLLYHHRQETEDSVQETKYASTEEDKSDVTAEMNEELQEDMEHIEKEFEYEYDDIFGDFEPIDDPTHNRSLPSTPNTPNPNIDEPEDITDESDESNDEKAPDDVHSNPESGYESEDSADMAMDNDDVDELDNYNGLNDENRELRGDLKEVDRMNHFDHTKSENKFTENRTIYTITGNMTNHMDGNEEKIVEKPIPSVKLKKNTSVYLVENIEKYGLDAICKSIPTADQFYKLLDKHLINTGHRDFRVTVDVKDVDVDLSVMNFDLDIDQLFSTHTTGPFTTSKHLFNSLVDYYCIKYSTHISIRRLFREYFKNYCSITCVTTVKGEESLEVTDSTWFIKRMMCLPVNKLLRTLQIHYNYPYYLDKTERQAYVQRKTQKMKMQELYLHILKLQENGEINVLLHPLTPYDNSYIKSEHYTTRLTNLYNTIGNTVSAEYETDNVKNIINKESLALNELYEGDQRYINGMVRQLMGLFQAFKHKELETEQSISYENTDTFVSNTLDMNTMSNNFHLYMSKTILTKLFHKYLIPIYKKEIKELLYQSSTNTVLYNIQLNFLNQLDMNTCSLPDKVEQESQKESKEKSNRRVFSTIERKNSQPTDRSEIELTENSDSGAVMTLITNNEGLDIYMCIYGNSSIYITKFSNILKYMVENESDTRYNNAVLNDWYKMIIDLIVKYEVTVMIVGLTNLYSLNLYYALHRNVHKYNDVRLIKYSVNVSHLIVIKYINSNKVKTGRKNKSNSVNASVGIGGLGISEGLYNSLYYILLSLSTSKLYRNYTFELVGLWDEKDNYLLKLNYHHLQSMVSRDKLQEYIEYVLMMWINKYGIHINTILGCHKNPGLNVLYGNTITISESDYVNNYIYYKQNIQTYLSFISGLGVRKAQMLLSKMRNFAPNSRNNMLEIVGNIVFHNMASFIRFSNSIDSLDITRIHPVESGFIAQKLCNGSLDEKMVGEDAIQEILNNPSKLDELDLESYSVLLYQKQDMTRMFPYLLFIKHELQFPYHPRITDPTDTAQLNGIDKHLSSSHLVGSLDEYETFYNVLKLEKNLFKHGTNVLCKFNSYYNTSRYNLTILPHQLKGNATDMHHFKMELNKFNNPNTHNTNLTNEVFYGRVLEVDYRPLVLDNGMYNYRVDICLTNGNKKMVLNRFLNDLIDDNLGDYLSPLVKFDINYNKYNNLQNVNKRKLQYRRNIRHPLYRIWNHQKVLSYLKQIDVPIGECCICPMNELDKLNLIIKTCNDPFNYVTFVIHEKNQRIPGELGKELYLQNEKYSNLDQISSQFVEILKLNLEEFYTHPKFRSNPDINKVERDLIQESSLKPDNITWAIVPSMRKGVNNPLKFILIVIPPGFNLISEVKSLQDPIYVTHRSFRLWTHEEKSLKQLISWWKEYGYWHRNSEKNKFYQQHK</sequence>
<dbReference type="PANTHER" id="PTHR10145">
    <property type="entry name" value="TRANSCRIPTION ELONGATION FACTOR SPT6"/>
    <property type="match status" value="1"/>
</dbReference>
<dbReference type="InterPro" id="IPR023319">
    <property type="entry name" value="Tex-like_HTH_dom_sf"/>
</dbReference>
<dbReference type="GO" id="GO:0140673">
    <property type="term" value="P:transcription elongation-coupled chromatin remodeling"/>
    <property type="evidence" value="ECO:0007669"/>
    <property type="project" value="InterPro"/>
</dbReference>
<feature type="compositionally biased region" description="Polar residues" evidence="1">
    <location>
        <begin position="31"/>
        <end position="44"/>
    </location>
</feature>
<feature type="compositionally biased region" description="Basic and acidic residues" evidence="1">
    <location>
        <begin position="1089"/>
        <end position="1102"/>
    </location>
</feature>
<keyword evidence="4" id="KW-0238">DNA-binding</keyword>
<organism evidence="4">
    <name type="scientific">Theileria annulata</name>
    <dbReference type="NCBI Taxonomy" id="5874"/>
    <lineage>
        <taxon>Eukaryota</taxon>
        <taxon>Sar</taxon>
        <taxon>Alveolata</taxon>
        <taxon>Apicomplexa</taxon>
        <taxon>Aconoidasida</taxon>
        <taxon>Piroplasmida</taxon>
        <taxon>Theileriidae</taxon>
        <taxon>Theileria</taxon>
    </lineage>
</organism>
<dbReference type="InterPro" id="IPR017072">
    <property type="entry name" value="TF_Spt6"/>
</dbReference>
<feature type="region of interest" description="Disordered" evidence="1">
    <location>
        <begin position="576"/>
        <end position="659"/>
    </location>
</feature>
<feature type="compositionally biased region" description="Basic and acidic residues" evidence="1">
    <location>
        <begin position="83"/>
        <end position="93"/>
    </location>
</feature>
<feature type="region of interest" description="Disordered" evidence="1">
    <location>
        <begin position="1089"/>
        <end position="1120"/>
    </location>
</feature>
<feature type="compositionally biased region" description="Acidic residues" evidence="1">
    <location>
        <begin position="631"/>
        <end position="650"/>
    </location>
</feature>
<feature type="compositionally biased region" description="Acidic residues" evidence="1">
    <location>
        <begin position="293"/>
        <end position="308"/>
    </location>
</feature>
<dbReference type="InterPro" id="IPR035019">
    <property type="entry name" value="Spt6_SH2_N"/>
</dbReference>
<gene>
    <name evidence="4" type="ORF">TAT_000278600</name>
    <name evidence="3" type="ORF">TAV_000278700</name>
</gene>
<feature type="compositionally biased region" description="Acidic residues" evidence="1">
    <location>
        <begin position="141"/>
        <end position="170"/>
    </location>
</feature>